<dbReference type="SUPFAM" id="SSF53383">
    <property type="entry name" value="PLP-dependent transferases"/>
    <property type="match status" value="1"/>
</dbReference>
<evidence type="ECO:0000259" key="2">
    <source>
        <dbReference type="Pfam" id="PF00266"/>
    </source>
</evidence>
<dbReference type="RefSeq" id="WP_129227749.1">
    <property type="nucleotide sequence ID" value="NZ_QYBB01000017.1"/>
</dbReference>
<dbReference type="PANTHER" id="PTHR43586">
    <property type="entry name" value="CYSTEINE DESULFURASE"/>
    <property type="match status" value="1"/>
</dbReference>
<comment type="caution">
    <text evidence="3">The sequence shown here is derived from an EMBL/GenBank/DDBJ whole genome shotgun (WGS) entry which is preliminary data.</text>
</comment>
<dbReference type="InterPro" id="IPR015421">
    <property type="entry name" value="PyrdxlP-dep_Trfase_major"/>
</dbReference>
<reference evidence="3 4" key="1">
    <citation type="submission" date="2018-12" db="EMBL/GenBank/DDBJ databases">
        <authorList>
            <person name="Grouzdev D.S."/>
            <person name="Krutkina M.S."/>
        </authorList>
    </citation>
    <scope>NUCLEOTIDE SEQUENCE [LARGE SCALE GENOMIC DNA]</scope>
    <source>
        <strain evidence="3 4">RmlP026</strain>
    </source>
</reference>
<dbReference type="InterPro" id="IPR011340">
    <property type="entry name" value="Cys_dSase-rel"/>
</dbReference>
<keyword evidence="1" id="KW-0663">Pyridoxal phosphate</keyword>
<dbReference type="AlphaFoldDB" id="A0A4Q2U3H7"/>
<sequence length="404" mass="44768">MPLDIDHVRRQFPALADGFGYLDNAGGSLVLERVADRVRDYLLTTSVQTGASYPQSRRAVERLAEARARIALLLNAGRLEEIVLGPSTTVMFQFLARAMEGRLRPGDEIVVTDFDHESNIGPWRALEKRGIVIRTWGLDPDTFEVSLDELDALMTERTRLVAVTHCSNILGTVNPIAEIARRVHARGAEIAVDAVAYAPHRAVDVRALDVDYYVFSFYKTYGPHFAVLYGKHDKLLELDGLYHYFYGREKVPAKLEPGNTNYELAWGSAGLVDYLDELGGGTGDRAAIERAYDDIAEQETAIGARLLDYLGSRNDVRVIGGRRAGPERVPTVSFKVEGRDSAAVVASVDRHELGIRFGDFHSRRLVERLGFAGDGGVVRVSMVHYNTLGEVDRLVAALDEALRR</sequence>
<dbReference type="InterPro" id="IPR000192">
    <property type="entry name" value="Aminotrans_V_dom"/>
</dbReference>
<dbReference type="Gene3D" id="3.90.1150.10">
    <property type="entry name" value="Aspartate Aminotransferase, domain 1"/>
    <property type="match status" value="1"/>
</dbReference>
<accession>A0A4Q2U3H7</accession>
<gene>
    <name evidence="3" type="ORF">D3273_15245</name>
</gene>
<dbReference type="Pfam" id="PF00266">
    <property type="entry name" value="Aminotran_5"/>
    <property type="match status" value="1"/>
</dbReference>
<dbReference type="NCBIfam" id="TIGR01976">
    <property type="entry name" value="am_tr_V_VC1184"/>
    <property type="match status" value="1"/>
</dbReference>
<reference evidence="3 4" key="2">
    <citation type="submission" date="2019-02" db="EMBL/GenBank/DDBJ databases">
        <title>'Lichenibacterium ramalinii' gen. nov. sp. nov., 'Lichenibacterium minor' gen. nov. sp. nov.</title>
        <authorList>
            <person name="Pankratov T."/>
        </authorList>
    </citation>
    <scope>NUCLEOTIDE SEQUENCE [LARGE SCALE GENOMIC DNA]</scope>
    <source>
        <strain evidence="3 4">RmlP026</strain>
    </source>
</reference>
<keyword evidence="4" id="KW-1185">Reference proteome</keyword>
<dbReference type="OrthoDB" id="7592443at2"/>
<name>A0A4Q2U3H7_9HYPH</name>
<proteinExistence type="predicted"/>
<feature type="domain" description="Aminotransferase class V" evidence="2">
    <location>
        <begin position="21"/>
        <end position="394"/>
    </location>
</feature>
<evidence type="ECO:0000313" key="4">
    <source>
        <dbReference type="Proteomes" id="UP000290759"/>
    </source>
</evidence>
<dbReference type="InterPro" id="IPR015424">
    <property type="entry name" value="PyrdxlP-dep_Trfase"/>
</dbReference>
<dbReference type="Gene3D" id="3.40.640.10">
    <property type="entry name" value="Type I PLP-dependent aspartate aminotransferase-like (Major domain)"/>
    <property type="match status" value="1"/>
</dbReference>
<dbReference type="EMBL" id="QYBB01000017">
    <property type="protein sequence ID" value="RYC31069.1"/>
    <property type="molecule type" value="Genomic_DNA"/>
</dbReference>
<evidence type="ECO:0000313" key="3">
    <source>
        <dbReference type="EMBL" id="RYC31069.1"/>
    </source>
</evidence>
<dbReference type="Proteomes" id="UP000290759">
    <property type="component" value="Unassembled WGS sequence"/>
</dbReference>
<evidence type="ECO:0000256" key="1">
    <source>
        <dbReference type="ARBA" id="ARBA00022898"/>
    </source>
</evidence>
<organism evidence="3 4">
    <name type="scientific">Lichenibacterium minor</name>
    <dbReference type="NCBI Taxonomy" id="2316528"/>
    <lineage>
        <taxon>Bacteria</taxon>
        <taxon>Pseudomonadati</taxon>
        <taxon>Pseudomonadota</taxon>
        <taxon>Alphaproteobacteria</taxon>
        <taxon>Hyphomicrobiales</taxon>
        <taxon>Lichenihabitantaceae</taxon>
        <taxon>Lichenibacterium</taxon>
    </lineage>
</organism>
<dbReference type="InterPro" id="IPR015422">
    <property type="entry name" value="PyrdxlP-dep_Trfase_small"/>
</dbReference>
<dbReference type="PANTHER" id="PTHR43586:SF21">
    <property type="entry name" value="PYRIDOXAL PHOSPHATE (PLP)-DEPENDENT ASPARTATE AMINOTRANSFERASE SUPERFAMILY"/>
    <property type="match status" value="1"/>
</dbReference>
<protein>
    <submittedName>
        <fullName evidence="3">Cysteine desulfurase-like protein</fullName>
    </submittedName>
</protein>